<evidence type="ECO:0000313" key="2">
    <source>
        <dbReference type="EMBL" id="VEL34021.1"/>
    </source>
</evidence>
<feature type="compositionally biased region" description="Basic and acidic residues" evidence="1">
    <location>
        <begin position="53"/>
        <end position="63"/>
    </location>
</feature>
<proteinExistence type="predicted"/>
<dbReference type="Proteomes" id="UP000784294">
    <property type="component" value="Unassembled WGS sequence"/>
</dbReference>
<keyword evidence="3" id="KW-1185">Reference proteome</keyword>
<dbReference type="EMBL" id="CAAALY010246844">
    <property type="protein sequence ID" value="VEL34021.1"/>
    <property type="molecule type" value="Genomic_DNA"/>
</dbReference>
<accession>A0A3S5BQ28</accession>
<feature type="region of interest" description="Disordered" evidence="1">
    <location>
        <begin position="50"/>
        <end position="83"/>
    </location>
</feature>
<comment type="caution">
    <text evidence="2">The sequence shown here is derived from an EMBL/GenBank/DDBJ whole genome shotgun (WGS) entry which is preliminary data.</text>
</comment>
<reference evidence="2" key="1">
    <citation type="submission" date="2018-11" db="EMBL/GenBank/DDBJ databases">
        <authorList>
            <consortium name="Pathogen Informatics"/>
        </authorList>
    </citation>
    <scope>NUCLEOTIDE SEQUENCE</scope>
</reference>
<evidence type="ECO:0000313" key="3">
    <source>
        <dbReference type="Proteomes" id="UP000784294"/>
    </source>
</evidence>
<feature type="region of interest" description="Disordered" evidence="1">
    <location>
        <begin position="104"/>
        <end position="128"/>
    </location>
</feature>
<feature type="compositionally biased region" description="Basic and acidic residues" evidence="1">
    <location>
        <begin position="70"/>
        <end position="83"/>
    </location>
</feature>
<sequence>MIRLHGDCKTEGRLWHTEVPAIVQPILDRERHAACSDGLKNGILNAGRHKNFKREADYDAEGRDNEEEGREEKKGRRVEGTGEEWKQVTVKEAILEGRTDTGFVRPSLSTSGRAEVRSASISVHCADR</sequence>
<gene>
    <name evidence="2" type="ORF">PXEA_LOCUS27461</name>
</gene>
<protein>
    <submittedName>
        <fullName evidence="2">Uncharacterized protein</fullName>
    </submittedName>
</protein>
<name>A0A3S5BQ28_9PLAT</name>
<organism evidence="2 3">
    <name type="scientific">Protopolystoma xenopodis</name>
    <dbReference type="NCBI Taxonomy" id="117903"/>
    <lineage>
        <taxon>Eukaryota</taxon>
        <taxon>Metazoa</taxon>
        <taxon>Spiralia</taxon>
        <taxon>Lophotrochozoa</taxon>
        <taxon>Platyhelminthes</taxon>
        <taxon>Monogenea</taxon>
        <taxon>Polyopisthocotylea</taxon>
        <taxon>Polystomatidea</taxon>
        <taxon>Polystomatidae</taxon>
        <taxon>Protopolystoma</taxon>
    </lineage>
</organism>
<dbReference type="AlphaFoldDB" id="A0A3S5BQ28"/>
<evidence type="ECO:0000256" key="1">
    <source>
        <dbReference type="SAM" id="MobiDB-lite"/>
    </source>
</evidence>